<dbReference type="Pfam" id="PF09346">
    <property type="entry name" value="SMI1_KNR4"/>
    <property type="match status" value="1"/>
</dbReference>
<reference evidence="2" key="1">
    <citation type="submission" date="2021-04" db="EMBL/GenBank/DDBJ databases">
        <title>Genome based classification of Actinospica acidithermotolerans sp. nov., an actinobacterium isolated from an Indonesian hot spring.</title>
        <authorList>
            <person name="Kusuma A.B."/>
            <person name="Putra K.E."/>
            <person name="Nafisah S."/>
            <person name="Loh J."/>
            <person name="Nouioui I."/>
            <person name="Goodfellow M."/>
        </authorList>
    </citation>
    <scope>NUCLEOTIDE SEQUENCE</scope>
    <source>
        <strain evidence="2">DSM 45618</strain>
    </source>
</reference>
<comment type="caution">
    <text evidence="2">The sequence shown here is derived from an EMBL/GenBank/DDBJ whole genome shotgun (WGS) entry which is preliminary data.</text>
</comment>
<dbReference type="SMART" id="SM00860">
    <property type="entry name" value="SMI1_KNR4"/>
    <property type="match status" value="1"/>
</dbReference>
<dbReference type="Gene3D" id="3.40.1580.10">
    <property type="entry name" value="SMI1/KNR4-like"/>
    <property type="match status" value="1"/>
</dbReference>
<evidence type="ECO:0000313" key="3">
    <source>
        <dbReference type="Proteomes" id="UP000677913"/>
    </source>
</evidence>
<evidence type="ECO:0000313" key="2">
    <source>
        <dbReference type="EMBL" id="MBS2965649.1"/>
    </source>
</evidence>
<gene>
    <name evidence="2" type="ORF">KGA66_21540</name>
</gene>
<protein>
    <submittedName>
        <fullName evidence="2">SMI1/KNR4 family protein</fullName>
    </submittedName>
</protein>
<proteinExistence type="predicted"/>
<dbReference type="AlphaFoldDB" id="A0A8J8BGD3"/>
<evidence type="ECO:0000259" key="1">
    <source>
        <dbReference type="SMART" id="SM00860"/>
    </source>
</evidence>
<dbReference type="RefSeq" id="WP_211470003.1">
    <property type="nucleotide sequence ID" value="NZ_JAGSXH010000094.1"/>
</dbReference>
<dbReference type="Proteomes" id="UP000677913">
    <property type="component" value="Unassembled WGS sequence"/>
</dbReference>
<keyword evidence="3" id="KW-1185">Reference proteome</keyword>
<dbReference type="InterPro" id="IPR018958">
    <property type="entry name" value="Knr4/Smi1-like_dom"/>
</dbReference>
<name>A0A8J8BGD3_9ACTN</name>
<dbReference type="EMBL" id="JAGSXH010000094">
    <property type="protein sequence ID" value="MBS2965649.1"/>
    <property type="molecule type" value="Genomic_DNA"/>
</dbReference>
<accession>A0A8J8BGD3</accession>
<organism evidence="2 3">
    <name type="scientific">Actinocrinis puniceicyclus</name>
    <dbReference type="NCBI Taxonomy" id="977794"/>
    <lineage>
        <taxon>Bacteria</taxon>
        <taxon>Bacillati</taxon>
        <taxon>Actinomycetota</taxon>
        <taxon>Actinomycetes</taxon>
        <taxon>Catenulisporales</taxon>
        <taxon>Actinospicaceae</taxon>
        <taxon>Actinocrinis</taxon>
    </lineage>
</organism>
<dbReference type="InterPro" id="IPR037883">
    <property type="entry name" value="Knr4/Smi1-like_sf"/>
</dbReference>
<feature type="domain" description="Knr4/Smi1-like" evidence="1">
    <location>
        <begin position="42"/>
        <end position="165"/>
    </location>
</feature>
<sequence length="187" mass="20842">MTPIPYEPANWKERIVQMVLVKQRLEEVDTEGLWEYRLPRVAASEETLQQVEAAIGMPLDPEYRDFLNHAGGWPAFYQSVDLFGPDELLGSPEFAAAREALLSMEDAALAECGEAPRNLLPIAATTEDLDLFLIAGPEANTPGQVFWYAGGLIDTFPTFTEYFLAMVDYNREEIRRLEGKAAGAPSQ</sequence>
<dbReference type="SUPFAM" id="SSF160631">
    <property type="entry name" value="SMI1/KNR4-like"/>
    <property type="match status" value="1"/>
</dbReference>